<dbReference type="Pfam" id="PF00566">
    <property type="entry name" value="RabGAP-TBC"/>
    <property type="match status" value="1"/>
</dbReference>
<dbReference type="FunFam" id="1.10.472.80:FF:000019">
    <property type="entry name" value="USP6 N-terminal like"/>
    <property type="match status" value="1"/>
</dbReference>
<reference evidence="3" key="2">
    <citation type="submission" date="2025-08" db="UniProtKB">
        <authorList>
            <consortium name="Ensembl"/>
        </authorList>
    </citation>
    <scope>IDENTIFICATION</scope>
    <source>
        <strain evidence="3">Thorbecke</strain>
    </source>
</reference>
<feature type="compositionally biased region" description="Polar residues" evidence="1">
    <location>
        <begin position="185"/>
        <end position="198"/>
    </location>
</feature>
<feature type="region of interest" description="Disordered" evidence="1">
    <location>
        <begin position="562"/>
        <end position="651"/>
    </location>
</feature>
<dbReference type="HOGENOM" id="CLU_005350_10_0_1"/>
<dbReference type="FunFam" id="1.10.10.750:FF:000001">
    <property type="entry name" value="TBC1 domain family member 10A"/>
    <property type="match status" value="1"/>
</dbReference>
<dbReference type="eggNOG" id="KOG1102">
    <property type="taxonomic scope" value="Eukaryota"/>
</dbReference>
<evidence type="ECO:0000313" key="4">
    <source>
        <dbReference type="Proteomes" id="UP000001811"/>
    </source>
</evidence>
<dbReference type="SUPFAM" id="SSF47923">
    <property type="entry name" value="Ypt/Rab-GAP domain of gyp1p"/>
    <property type="match status" value="2"/>
</dbReference>
<dbReference type="Bgee" id="ENSOCUG00000021420">
    <property type="expression patterns" value="Expressed in testis and 14 other cell types or tissues"/>
</dbReference>
<dbReference type="InterPro" id="IPR035969">
    <property type="entry name" value="Rab-GAP_TBC_sf"/>
</dbReference>
<accession>G1U0W5</accession>
<keyword evidence="4" id="KW-1185">Reference proteome</keyword>
<dbReference type="PROSITE" id="PS50086">
    <property type="entry name" value="TBC_RABGAP"/>
    <property type="match status" value="1"/>
</dbReference>
<feature type="region of interest" description="Disordered" evidence="1">
    <location>
        <begin position="668"/>
        <end position="691"/>
    </location>
</feature>
<dbReference type="InParanoid" id="G1U0W5"/>
<evidence type="ECO:0000259" key="2">
    <source>
        <dbReference type="PROSITE" id="PS50086"/>
    </source>
</evidence>
<reference evidence="3" key="3">
    <citation type="submission" date="2025-09" db="UniProtKB">
        <authorList>
            <consortium name="Ensembl"/>
        </authorList>
    </citation>
    <scope>IDENTIFICATION</scope>
    <source>
        <strain evidence="3">Thorbecke</strain>
    </source>
</reference>
<dbReference type="AlphaFoldDB" id="G1U0W5"/>
<dbReference type="InterPro" id="IPR050302">
    <property type="entry name" value="Rab_GAP_TBC_domain"/>
</dbReference>
<protein>
    <recommendedName>
        <fullName evidence="2">Rab-GAP TBC domain-containing protein</fullName>
    </recommendedName>
</protein>
<proteinExistence type="predicted"/>
<dbReference type="Proteomes" id="UP000001811">
    <property type="component" value="Unplaced"/>
</dbReference>
<feature type="domain" description="Rab-GAP TBC" evidence="2">
    <location>
        <begin position="236"/>
        <end position="428"/>
    </location>
</feature>
<evidence type="ECO:0000313" key="3">
    <source>
        <dbReference type="Ensembl" id="ENSOCUP00000022996.3"/>
    </source>
</evidence>
<dbReference type="InterPro" id="IPR000195">
    <property type="entry name" value="Rab-GAP-TBC_dom"/>
</dbReference>
<evidence type="ECO:0000256" key="1">
    <source>
        <dbReference type="SAM" id="MobiDB-lite"/>
    </source>
</evidence>
<feature type="region of interest" description="Disordered" evidence="1">
    <location>
        <begin position="178"/>
        <end position="205"/>
    </location>
</feature>
<dbReference type="Gene3D" id="1.10.10.750">
    <property type="entry name" value="Ypt/Rab-GAP domain of gyp1p, domain 1"/>
    <property type="match status" value="1"/>
</dbReference>
<sequence>MWWSSECCPCVQNMYTVISFLPLCWSPVSNGLGVSLSLDTGSRLGVGSAGIRWGREAGSESPRDAGDGSRPGSPVDLGLGLPGGHMDARLGEERPFRGQGRQGGAVLPQPSLVPELCTSYPPGTQPPGARLPGCVAVPALTRGTAFRAAFLWAPQCWLPCACVSYRLDVNALRSRRHRSEQHSSDNMSSEQKLPQDSTPGAKRKQEVRRIQKWIKMIKNHSKYRGSDKFQRRIYKGIPAQVRGKVWAVMLEVDKRKAQNPGKYAEMKELARLGATHFHHIDSAIAWTFRNHLMFRERYGMNQQALFHILMAYSVYNPEVGYSQGLSHVVALLLMYMPEEDSFWALVQLMESRKHAMHGFYKPNTPKLERFQQHLGLIVHRVLPSLEKHLEKEGVCLEDSTAHWYIQCFLDGVPFPLALRIWDIYILEGEHVLPSMAYTALKIHNKRLLKMPRDHLREFLQVTLKQAWSLSEDAVIRQLRASMRELGKLQCLLPPEAKAIEQCSRPLGQARVSQMHVPAPTAPKAKITIQDTVAVWEQTRGPATRAVMIHPPESFGLRIAEREGMEEEESWEGSPEPLSLGSPVGTAESPGSASPTESPKCSRWGGLCQCASLPNLSRPEHREDNSSDAGSREGLWMWAPPQASEPPEPGPMQAVPAWGPRLKTPPYWHGSPTHSGDSHGLEPARASPGLGDQARVPSLARGLLTSYSMGHLDDGCLLEERPSPPSVLPRLGSSLPCVFTASYTLG</sequence>
<dbReference type="Gene3D" id="1.10.8.270">
    <property type="entry name" value="putative rabgap domain of human tbc1 domain family member 14 like domains"/>
    <property type="match status" value="1"/>
</dbReference>
<dbReference type="GeneTree" id="ENSGT00940000161238"/>
<dbReference type="Ensembl" id="ENSOCUT00000025724.3">
    <property type="protein sequence ID" value="ENSOCUP00000022996.3"/>
    <property type="gene ID" value="ENSOCUG00000021420.3"/>
</dbReference>
<dbReference type="SMART" id="SM00164">
    <property type="entry name" value="TBC"/>
    <property type="match status" value="1"/>
</dbReference>
<organism evidence="3 4">
    <name type="scientific">Oryctolagus cuniculus</name>
    <name type="common">Rabbit</name>
    <dbReference type="NCBI Taxonomy" id="9986"/>
    <lineage>
        <taxon>Eukaryota</taxon>
        <taxon>Metazoa</taxon>
        <taxon>Chordata</taxon>
        <taxon>Craniata</taxon>
        <taxon>Vertebrata</taxon>
        <taxon>Euteleostomi</taxon>
        <taxon>Mammalia</taxon>
        <taxon>Eutheria</taxon>
        <taxon>Euarchontoglires</taxon>
        <taxon>Glires</taxon>
        <taxon>Lagomorpha</taxon>
        <taxon>Leporidae</taxon>
        <taxon>Oryctolagus</taxon>
    </lineage>
</organism>
<dbReference type="Gene3D" id="1.10.472.80">
    <property type="entry name" value="Ypt/Rab-GAP domain of gyp1p, domain 3"/>
    <property type="match status" value="1"/>
</dbReference>
<name>G1U0W5_RABIT</name>
<dbReference type="GO" id="GO:0005096">
    <property type="term" value="F:GTPase activator activity"/>
    <property type="evidence" value="ECO:0007669"/>
    <property type="project" value="TreeGrafter"/>
</dbReference>
<dbReference type="PANTHER" id="PTHR47219">
    <property type="entry name" value="RAB GTPASE-ACTIVATING PROTEIN 1-LIKE"/>
    <property type="match status" value="1"/>
</dbReference>
<dbReference type="GO" id="GO:0031267">
    <property type="term" value="F:small GTPase binding"/>
    <property type="evidence" value="ECO:0007669"/>
    <property type="project" value="TreeGrafter"/>
</dbReference>
<feature type="compositionally biased region" description="Basic and acidic residues" evidence="1">
    <location>
        <begin position="53"/>
        <end position="67"/>
    </location>
</feature>
<reference evidence="3 4" key="1">
    <citation type="journal article" date="2011" name="Nature">
        <title>A high-resolution map of human evolutionary constraint using 29 mammals.</title>
        <authorList>
            <person name="Lindblad-Toh K."/>
            <person name="Garber M."/>
            <person name="Zuk O."/>
            <person name="Lin M.F."/>
            <person name="Parker B.J."/>
            <person name="Washietl S."/>
            <person name="Kheradpour P."/>
            <person name="Ernst J."/>
            <person name="Jordan G."/>
            <person name="Mauceli E."/>
            <person name="Ward L.D."/>
            <person name="Lowe C.B."/>
            <person name="Holloway A.K."/>
            <person name="Clamp M."/>
            <person name="Gnerre S."/>
            <person name="Alfoldi J."/>
            <person name="Beal K."/>
            <person name="Chang J."/>
            <person name="Clawson H."/>
            <person name="Cuff J."/>
            <person name="Di Palma F."/>
            <person name="Fitzgerald S."/>
            <person name="Flicek P."/>
            <person name="Guttman M."/>
            <person name="Hubisz M.J."/>
            <person name="Jaffe D.B."/>
            <person name="Jungreis I."/>
            <person name="Kent W.J."/>
            <person name="Kostka D."/>
            <person name="Lara M."/>
            <person name="Martins A.L."/>
            <person name="Massingham T."/>
            <person name="Moltke I."/>
            <person name="Raney B.J."/>
            <person name="Rasmussen M.D."/>
            <person name="Robinson J."/>
            <person name="Stark A."/>
            <person name="Vilella A.J."/>
            <person name="Wen J."/>
            <person name="Xie X."/>
            <person name="Zody M.C."/>
            <person name="Baldwin J."/>
            <person name="Bloom T."/>
            <person name="Chin C.W."/>
            <person name="Heiman D."/>
            <person name="Nicol R."/>
            <person name="Nusbaum C."/>
            <person name="Young S."/>
            <person name="Wilkinson J."/>
            <person name="Worley K.C."/>
            <person name="Kovar C.L."/>
            <person name="Muzny D.M."/>
            <person name="Gibbs R.A."/>
            <person name="Cree A."/>
            <person name="Dihn H.H."/>
            <person name="Fowler G."/>
            <person name="Jhangiani S."/>
            <person name="Joshi V."/>
            <person name="Lee S."/>
            <person name="Lewis L.R."/>
            <person name="Nazareth L.V."/>
            <person name="Okwuonu G."/>
            <person name="Santibanez J."/>
            <person name="Warren W.C."/>
            <person name="Mardis E.R."/>
            <person name="Weinstock G.M."/>
            <person name="Wilson R.K."/>
            <person name="Delehaunty K."/>
            <person name="Dooling D."/>
            <person name="Fronik C."/>
            <person name="Fulton L."/>
            <person name="Fulton B."/>
            <person name="Graves T."/>
            <person name="Minx P."/>
            <person name="Sodergren E."/>
            <person name="Birney E."/>
            <person name="Margulies E.H."/>
            <person name="Herrero J."/>
            <person name="Green E.D."/>
            <person name="Haussler D."/>
            <person name="Siepel A."/>
            <person name="Goldman N."/>
            <person name="Pollard K.S."/>
            <person name="Pedersen J.S."/>
            <person name="Lander E.S."/>
            <person name="Kellis M."/>
        </authorList>
    </citation>
    <scope>NUCLEOTIDE SEQUENCE [LARGE SCALE GENOMIC DNA]</scope>
    <source>
        <strain evidence="4">Thorbecke</strain>
    </source>
</reference>
<dbReference type="SMR" id="G1U0W5"/>
<feature type="compositionally biased region" description="Basic and acidic residues" evidence="1">
    <location>
        <begin position="86"/>
        <end position="96"/>
    </location>
</feature>
<dbReference type="PANTHER" id="PTHR47219:SF25">
    <property type="entry name" value="RAB-GAP TBC DOMAIN-CONTAINING PROTEIN"/>
    <property type="match status" value="1"/>
</dbReference>
<dbReference type="PaxDb" id="9986-ENSOCUP00000022996"/>
<dbReference type="FunFam" id="1.10.8.270:FF:000016">
    <property type="entry name" value="TBC1 domain family member 2A"/>
    <property type="match status" value="1"/>
</dbReference>
<feature type="compositionally biased region" description="Polar residues" evidence="1">
    <location>
        <begin position="588"/>
        <end position="598"/>
    </location>
</feature>
<feature type="region of interest" description="Disordered" evidence="1">
    <location>
        <begin position="53"/>
        <end position="107"/>
    </location>
</feature>